<dbReference type="EC" id="2.5.1.16" evidence="13"/>
<proteinExistence type="inferred from homology"/>
<feature type="binding site" evidence="13">
    <location>
        <begin position="254"/>
        <end position="255"/>
    </location>
    <ligand>
        <name>S-methyl-5'-thioadenosine</name>
        <dbReference type="ChEBI" id="CHEBI:17509"/>
    </ligand>
</feature>
<evidence type="ECO:0000256" key="2">
    <source>
        <dbReference type="ARBA" id="ARBA00007867"/>
    </source>
</evidence>
<evidence type="ECO:0000256" key="11">
    <source>
        <dbReference type="ARBA" id="ARBA00023270"/>
    </source>
</evidence>
<keyword evidence="7 13" id="KW-0745">Spermidine biosynthesis</keyword>
<dbReference type="Gene3D" id="2.30.140.10">
    <property type="entry name" value="Spermidine synthase, tetramerisation domain"/>
    <property type="match status" value="1"/>
</dbReference>
<feature type="binding site" evidence="13">
    <location>
        <position position="202"/>
    </location>
    <ligand>
        <name>spermidine</name>
        <dbReference type="ChEBI" id="CHEBI:57834"/>
    </ligand>
</feature>
<dbReference type="InterPro" id="IPR042284">
    <property type="entry name" value="AdoMetDC_N"/>
</dbReference>
<dbReference type="SUPFAM" id="SSF53335">
    <property type="entry name" value="S-adenosyl-L-methionine-dependent methyltransferases"/>
    <property type="match status" value="1"/>
</dbReference>
<dbReference type="PROSITE" id="PS51006">
    <property type="entry name" value="PABS_2"/>
    <property type="match status" value="1"/>
</dbReference>
<evidence type="ECO:0000259" key="15">
    <source>
        <dbReference type="PROSITE" id="PS51006"/>
    </source>
</evidence>
<evidence type="ECO:0000256" key="12">
    <source>
        <dbReference type="ARBA" id="ARBA00023317"/>
    </source>
</evidence>
<dbReference type="GO" id="GO:0004014">
    <property type="term" value="F:adenosylmethionine decarboxylase activity"/>
    <property type="evidence" value="ECO:0007669"/>
    <property type="project" value="InterPro"/>
</dbReference>
<dbReference type="STRING" id="917.SAMN05216326_1371"/>
<dbReference type="NCBIfam" id="NF037959">
    <property type="entry name" value="MFS_SpdSyn"/>
    <property type="match status" value="1"/>
</dbReference>
<evidence type="ECO:0000256" key="7">
    <source>
        <dbReference type="ARBA" id="ARBA00023066"/>
    </source>
</evidence>
<sequence>MNGLHLIGDLSGCRCDPSRLLNGVDFKDHCIEMVHAAGLTVMDATFKQFDDSGFTGTVVLAESHLAIHTWPENNGLTLDVYVCNYSANNSNKAHKLFDAIIDYFLPAEIAKHEIERGEHTLVEPLNDATGFYVKARRQIGEWRTKYQKLSIYDTPQYGKIFRLDDFNMTSEQEEFIYHENLIHPALTILEAPKNVLIIGGGDGGSSEEALKHPSVEQVTMVEIDEDVIKIAKQHFQAVHKGVFDNPRLRVVVDDGIQFLRKTQDKFDLIALDLNDPVGPAAALYSNEFFYLCNQSLKPEGLMTLHIGSPTAHPSRVAEISHRLNQVFQIVRPYTMYIPLYGALWALAVCSNKLDPKVFTADEIDNRIKSRNLQQLQYYNGEAHSGVFALPNYVKEIVTGNIHSTK</sequence>
<evidence type="ECO:0000256" key="9">
    <source>
        <dbReference type="ARBA" id="ARBA00023145"/>
    </source>
</evidence>
<accession>A0A1H8CTI9</accession>
<evidence type="ECO:0000256" key="8">
    <source>
        <dbReference type="ARBA" id="ARBA00023115"/>
    </source>
</evidence>
<keyword evidence="8 13" id="KW-0620">Polyamine biosynthesis</keyword>
<evidence type="ECO:0000256" key="4">
    <source>
        <dbReference type="ARBA" id="ARBA00022691"/>
    </source>
</evidence>
<gene>
    <name evidence="13" type="primary">speE</name>
    <name evidence="16" type="ORF">SAMN05216325_105120</name>
</gene>
<dbReference type="InterPro" id="IPR042286">
    <property type="entry name" value="AdoMetDC_C"/>
</dbReference>
<evidence type="ECO:0000256" key="10">
    <source>
        <dbReference type="ARBA" id="ARBA00023239"/>
    </source>
</evidence>
<feature type="binding site" evidence="13">
    <location>
        <position position="222"/>
    </location>
    <ligand>
        <name>S-methyl-5'-thioadenosine</name>
        <dbReference type="ChEBI" id="CHEBI:17509"/>
    </ligand>
</feature>
<evidence type="ECO:0000313" key="17">
    <source>
        <dbReference type="Proteomes" id="UP000199459"/>
    </source>
</evidence>
<keyword evidence="11" id="KW-0704">Schiff base</keyword>
<comment type="cofactor">
    <cofactor evidence="1">
        <name>pyruvate</name>
        <dbReference type="ChEBI" id="CHEBI:15361"/>
    </cofactor>
</comment>
<dbReference type="InterPro" id="IPR030374">
    <property type="entry name" value="PABS"/>
</dbReference>
<evidence type="ECO:0000256" key="14">
    <source>
        <dbReference type="PROSITE-ProRule" id="PRU00354"/>
    </source>
</evidence>
<feature type="domain" description="PABS" evidence="15">
    <location>
        <begin position="116"/>
        <end position="351"/>
    </location>
</feature>
<feature type="binding site" evidence="13">
    <location>
        <position position="147"/>
    </location>
    <ligand>
        <name>S-methyl-5'-thioadenosine</name>
        <dbReference type="ChEBI" id="CHEBI:17509"/>
    </ligand>
</feature>
<dbReference type="AlphaFoldDB" id="A0A1H8CTI9"/>
<keyword evidence="6" id="KW-0068">Autocatalytic cleavage</keyword>
<reference evidence="16 17" key="1">
    <citation type="submission" date="2016-10" db="EMBL/GenBank/DDBJ databases">
        <authorList>
            <person name="de Groot N.N."/>
        </authorList>
    </citation>
    <scope>NUCLEOTIDE SEQUENCE [LARGE SCALE GENOMIC DNA]</scope>
    <source>
        <strain evidence="16 17">Nm22</strain>
    </source>
</reference>
<dbReference type="Gene3D" id="3.40.50.150">
    <property type="entry name" value="Vaccinia Virus protein VP39"/>
    <property type="match status" value="1"/>
</dbReference>
<feature type="active site" description="Proton acceptor" evidence="13 14">
    <location>
        <position position="272"/>
    </location>
</feature>
<comment type="catalytic activity">
    <reaction evidence="13">
        <text>S-adenosyl 3-(methylsulfanyl)propylamine + putrescine = S-methyl-5'-thioadenosine + spermidine + H(+)</text>
        <dbReference type="Rhea" id="RHEA:12721"/>
        <dbReference type="ChEBI" id="CHEBI:15378"/>
        <dbReference type="ChEBI" id="CHEBI:17509"/>
        <dbReference type="ChEBI" id="CHEBI:57443"/>
        <dbReference type="ChEBI" id="CHEBI:57834"/>
        <dbReference type="ChEBI" id="CHEBI:326268"/>
        <dbReference type="EC" id="2.5.1.16"/>
    </reaction>
</comment>
<dbReference type="InterPro" id="IPR037163">
    <property type="entry name" value="Spermidine_synt_N_sf"/>
</dbReference>
<dbReference type="CDD" id="cd02440">
    <property type="entry name" value="AdoMet_MTases"/>
    <property type="match status" value="1"/>
</dbReference>
<dbReference type="NCBIfam" id="NF002010">
    <property type="entry name" value="PRK00811.1"/>
    <property type="match status" value="1"/>
</dbReference>
<dbReference type="Gene3D" id="3.30.160.750">
    <property type="match status" value="1"/>
</dbReference>
<dbReference type="PANTHER" id="PTHR11558">
    <property type="entry name" value="SPERMIDINE/SPERMINE SYNTHASE"/>
    <property type="match status" value="1"/>
</dbReference>
<evidence type="ECO:0000256" key="5">
    <source>
        <dbReference type="ARBA" id="ARBA00022793"/>
    </source>
</evidence>
<evidence type="ECO:0000256" key="13">
    <source>
        <dbReference type="HAMAP-Rule" id="MF_00198"/>
    </source>
</evidence>
<evidence type="ECO:0000256" key="1">
    <source>
        <dbReference type="ARBA" id="ARBA00001928"/>
    </source>
</evidence>
<evidence type="ECO:0000256" key="6">
    <source>
        <dbReference type="ARBA" id="ARBA00022813"/>
    </source>
</evidence>
<comment type="pathway">
    <text evidence="13">Amine and polyamine biosynthesis; spermidine biosynthesis; spermidine from putrescine: step 1/1.</text>
</comment>
<organism evidence="16 17">
    <name type="scientific">Nitrosomonas marina</name>
    <dbReference type="NCBI Taxonomy" id="917"/>
    <lineage>
        <taxon>Bacteria</taxon>
        <taxon>Pseudomonadati</taxon>
        <taxon>Pseudomonadota</taxon>
        <taxon>Betaproteobacteria</taxon>
        <taxon>Nitrosomonadales</taxon>
        <taxon>Nitrosomonadaceae</taxon>
        <taxon>Nitrosomonas</taxon>
    </lineage>
</organism>
<dbReference type="HAMAP" id="MF_00198">
    <property type="entry name" value="Spermidine_synth"/>
    <property type="match status" value="1"/>
</dbReference>
<name>A0A1H8CTI9_9PROT</name>
<keyword evidence="5" id="KW-0210">Decarboxylase</keyword>
<evidence type="ECO:0000313" key="16">
    <source>
        <dbReference type="EMBL" id="SEM98192.1"/>
    </source>
</evidence>
<keyword evidence="9" id="KW-0865">Zymogen</keyword>
<keyword evidence="12" id="KW-0670">Pyruvate</keyword>
<comment type="similarity">
    <text evidence="2 13">Belongs to the spermidine/spermine synthase family.</text>
</comment>
<dbReference type="PANTHER" id="PTHR11558:SF11">
    <property type="entry name" value="SPERMIDINE SYNTHASE"/>
    <property type="match status" value="1"/>
</dbReference>
<evidence type="ECO:0000256" key="3">
    <source>
        <dbReference type="ARBA" id="ARBA00022679"/>
    </source>
</evidence>
<comment type="function">
    <text evidence="13">Catalyzes the irreversible transfer of a propylamine group from the amino donor S-adenosylmethioninamine (decarboxy-AdoMet) to putrescine (1,4-diaminobutane) to yield spermidine.</text>
</comment>
<keyword evidence="3 13" id="KW-0808">Transferase</keyword>
<dbReference type="UniPathway" id="UPA00248">
    <property type="reaction ID" value="UER00314"/>
</dbReference>
<dbReference type="InterPro" id="IPR016067">
    <property type="entry name" value="S-AdoMet_deCO2ase_core"/>
</dbReference>
<dbReference type="SUPFAM" id="SSF56276">
    <property type="entry name" value="S-adenosylmethionine decarboxylase"/>
    <property type="match status" value="1"/>
</dbReference>
<dbReference type="Pfam" id="PF02675">
    <property type="entry name" value="AdoMet_dc"/>
    <property type="match status" value="1"/>
</dbReference>
<dbReference type="GO" id="GO:0008295">
    <property type="term" value="P:spermidine biosynthetic process"/>
    <property type="evidence" value="ECO:0007669"/>
    <property type="project" value="UniProtKB-UniRule"/>
</dbReference>
<feature type="binding site" evidence="13">
    <location>
        <position position="178"/>
    </location>
    <ligand>
        <name>spermidine</name>
        <dbReference type="ChEBI" id="CHEBI:57834"/>
    </ligand>
</feature>
<feature type="binding site" evidence="13">
    <location>
        <position position="279"/>
    </location>
    <ligand>
        <name>S-methyl-5'-thioadenosine</name>
        <dbReference type="ChEBI" id="CHEBI:17509"/>
    </ligand>
</feature>
<dbReference type="InterPro" id="IPR029063">
    <property type="entry name" value="SAM-dependent_MTases_sf"/>
</dbReference>
<keyword evidence="10" id="KW-0456">Lyase</keyword>
<dbReference type="OrthoDB" id="9793120at2"/>
<protein>
    <recommendedName>
        <fullName evidence="13">Polyamine aminopropyltransferase</fullName>
    </recommendedName>
    <alternativeName>
        <fullName evidence="13">Putrescine aminopropyltransferase</fullName>
        <shortName evidence="13">PAPT</shortName>
    </alternativeName>
    <alternativeName>
        <fullName evidence="13">Spermidine synthase</fullName>
        <shortName evidence="13">SPDS</shortName>
        <shortName evidence="13">SPDSY</shortName>
        <ecNumber evidence="13">2.5.1.16</ecNumber>
    </alternativeName>
</protein>
<dbReference type="Proteomes" id="UP000199459">
    <property type="component" value="Unassembled WGS sequence"/>
</dbReference>
<comment type="caution">
    <text evidence="13">Lacks conserved residue(s) required for the propagation of feature annotation.</text>
</comment>
<keyword evidence="4" id="KW-0949">S-adenosyl-L-methionine</keyword>
<dbReference type="InterPro" id="IPR001045">
    <property type="entry name" value="Spermi_synthase"/>
</dbReference>
<dbReference type="Pfam" id="PF01564">
    <property type="entry name" value="Spermine_synth"/>
    <property type="match status" value="1"/>
</dbReference>
<dbReference type="EMBL" id="FOCP01000005">
    <property type="protein sequence ID" value="SEM98192.1"/>
    <property type="molecule type" value="Genomic_DNA"/>
</dbReference>
<dbReference type="NCBIfam" id="TIGR03330">
    <property type="entry name" value="SAM_DCase_Bsu"/>
    <property type="match status" value="1"/>
</dbReference>
<dbReference type="InterPro" id="IPR003826">
    <property type="entry name" value="AdoMetDC_fam_prok"/>
</dbReference>
<dbReference type="GO" id="GO:0004766">
    <property type="term" value="F:spermidine synthase activity"/>
    <property type="evidence" value="ECO:0007669"/>
    <property type="project" value="UniProtKB-UniRule"/>
</dbReference>
<dbReference type="RefSeq" id="WP_090628985.1">
    <property type="nucleotide sequence ID" value="NZ_FOCP01000005.1"/>
</dbReference>
<dbReference type="InterPro" id="IPR017716">
    <property type="entry name" value="S-AdoMet_deCOase_pro-enz"/>
</dbReference>
<comment type="subunit">
    <text evidence="13">Homodimer or homotetramer.</text>
</comment>
<dbReference type="Gene3D" id="3.30.360.110">
    <property type="entry name" value="S-adenosylmethionine decarboxylase domain"/>
    <property type="match status" value="1"/>
</dbReference>